<dbReference type="EMBL" id="AVOT02008040">
    <property type="protein sequence ID" value="MBW0485169.1"/>
    <property type="molecule type" value="Genomic_DNA"/>
</dbReference>
<sequence length="86" mass="9415">MGVTAILTCNEVGANRPHHISHGQLVPSVALWPFGNNTSSWPFLDPIIRLWPQAISCPHWPPWPISTSPTPRPSSLFLGLGGHFVL</sequence>
<name>A0A9Q3H038_9BASI</name>
<dbReference type="AlphaFoldDB" id="A0A9Q3H038"/>
<keyword evidence="2" id="KW-1185">Reference proteome</keyword>
<comment type="caution">
    <text evidence="1">The sequence shown here is derived from an EMBL/GenBank/DDBJ whole genome shotgun (WGS) entry which is preliminary data.</text>
</comment>
<protein>
    <submittedName>
        <fullName evidence="1">Uncharacterized protein</fullName>
    </submittedName>
</protein>
<evidence type="ECO:0000313" key="2">
    <source>
        <dbReference type="Proteomes" id="UP000765509"/>
    </source>
</evidence>
<proteinExistence type="predicted"/>
<evidence type="ECO:0000313" key="1">
    <source>
        <dbReference type="EMBL" id="MBW0485169.1"/>
    </source>
</evidence>
<organism evidence="1 2">
    <name type="scientific">Austropuccinia psidii MF-1</name>
    <dbReference type="NCBI Taxonomy" id="1389203"/>
    <lineage>
        <taxon>Eukaryota</taxon>
        <taxon>Fungi</taxon>
        <taxon>Dikarya</taxon>
        <taxon>Basidiomycota</taxon>
        <taxon>Pucciniomycotina</taxon>
        <taxon>Pucciniomycetes</taxon>
        <taxon>Pucciniales</taxon>
        <taxon>Sphaerophragmiaceae</taxon>
        <taxon>Austropuccinia</taxon>
    </lineage>
</organism>
<reference evidence="1" key="1">
    <citation type="submission" date="2021-03" db="EMBL/GenBank/DDBJ databases">
        <title>Draft genome sequence of rust myrtle Austropuccinia psidii MF-1, a brazilian biotype.</title>
        <authorList>
            <person name="Quecine M.C."/>
            <person name="Pachon D.M.R."/>
            <person name="Bonatelli M.L."/>
            <person name="Correr F.H."/>
            <person name="Franceschini L.M."/>
            <person name="Leite T.F."/>
            <person name="Margarido G.R.A."/>
            <person name="Almeida C.A."/>
            <person name="Ferrarezi J.A."/>
            <person name="Labate C.A."/>
        </authorList>
    </citation>
    <scope>NUCLEOTIDE SEQUENCE</scope>
    <source>
        <strain evidence="1">MF-1</strain>
    </source>
</reference>
<accession>A0A9Q3H038</accession>
<gene>
    <name evidence="1" type="ORF">O181_024884</name>
</gene>
<dbReference type="Proteomes" id="UP000765509">
    <property type="component" value="Unassembled WGS sequence"/>
</dbReference>